<evidence type="ECO:0000313" key="2">
    <source>
        <dbReference type="Proteomes" id="UP000185544"/>
    </source>
</evidence>
<organism evidence="1 2">
    <name type="scientific">Pajaroellobacter abortibovis</name>
    <dbReference type="NCBI Taxonomy" id="1882918"/>
    <lineage>
        <taxon>Bacteria</taxon>
        <taxon>Pseudomonadati</taxon>
        <taxon>Myxococcota</taxon>
        <taxon>Polyangia</taxon>
        <taxon>Polyangiales</taxon>
        <taxon>Polyangiaceae</taxon>
    </lineage>
</organism>
<dbReference type="RefSeq" id="WP_075277247.1">
    <property type="nucleotide sequence ID" value="NZ_CP016908.1"/>
</dbReference>
<name>A0A1L6MYS9_9BACT</name>
<gene>
    <name evidence="1" type="ORF">BCY86_07745</name>
</gene>
<dbReference type="KEGG" id="pabo:BCY86_07745"/>
<proteinExistence type="predicted"/>
<dbReference type="EMBL" id="CP016908">
    <property type="protein sequence ID" value="APS00578.1"/>
    <property type="molecule type" value="Genomic_DNA"/>
</dbReference>
<evidence type="ECO:0000313" key="1">
    <source>
        <dbReference type="EMBL" id="APS00578.1"/>
    </source>
</evidence>
<sequence length="140" mass="15560">MKLTIPSRTLHILIPLTPAREGNTSFCIGPIAVAVLLTPLSSLAFPPLPFLPTISALLLEVRHHHVVFTYEVRISASDVKKDIQLFAAFGSPGPPKAPDAFWVTRSSMSPLFFLFTRNPPQSENERIELIKARRAPRRPP</sequence>
<reference evidence="1 2" key="1">
    <citation type="submission" date="2016-08" db="EMBL/GenBank/DDBJ databases">
        <title>Identification and validation of antigenic proteins from Pajaroellobacter abortibovis using de-novo genome sequence assembly and reverse vaccinology.</title>
        <authorList>
            <person name="Welly B.T."/>
            <person name="Miller M.R."/>
            <person name="Stott J.L."/>
            <person name="Blanchard M.T."/>
            <person name="Islas-Trejo A.D."/>
            <person name="O'Rourke S.M."/>
            <person name="Young A.E."/>
            <person name="Medrano J.F."/>
            <person name="Van Eenennaam A.L."/>
        </authorList>
    </citation>
    <scope>NUCLEOTIDE SEQUENCE [LARGE SCALE GENOMIC DNA]</scope>
    <source>
        <strain evidence="1 2">BTF92-0548A/99-0131</strain>
    </source>
</reference>
<dbReference type="Proteomes" id="UP000185544">
    <property type="component" value="Chromosome"/>
</dbReference>
<keyword evidence="2" id="KW-1185">Reference proteome</keyword>
<accession>A0A1L6MYS9</accession>
<dbReference type="AlphaFoldDB" id="A0A1L6MYS9"/>
<protein>
    <submittedName>
        <fullName evidence="1">Uncharacterized protein</fullName>
    </submittedName>
</protein>